<evidence type="ECO:0000256" key="1">
    <source>
        <dbReference type="ARBA" id="ARBA00022490"/>
    </source>
</evidence>
<gene>
    <name evidence="3" type="ORF">EDD60_1432</name>
</gene>
<dbReference type="AlphaFoldDB" id="A0A4R3YFC5"/>
<name>A0A4R3YFC5_9FIRM</name>
<dbReference type="GeneID" id="98916923"/>
<sequence>MAKISDEMIQEINALAHKSKTVGLTEEEKKRQQELRQEYLRIFRSGFKQQLQSIKVVDEKGNDVTPRKLKKAKKMN</sequence>
<comment type="caution">
    <text evidence="3">The sequence shown here is derived from an EMBL/GenBank/DDBJ whole genome shotgun (WGS) entry which is preliminary data.</text>
</comment>
<dbReference type="EMBL" id="SMCQ01000043">
    <property type="protein sequence ID" value="TCV90897.1"/>
    <property type="molecule type" value="Genomic_DNA"/>
</dbReference>
<dbReference type="SUPFAM" id="SSF158221">
    <property type="entry name" value="YnzC-like"/>
    <property type="match status" value="1"/>
</dbReference>
<comment type="similarity">
    <text evidence="2">Belongs to the UPF0291 family.</text>
</comment>
<evidence type="ECO:0000256" key="2">
    <source>
        <dbReference type="HAMAP-Rule" id="MF_01103"/>
    </source>
</evidence>
<keyword evidence="1 2" id="KW-0963">Cytoplasm</keyword>
<protein>
    <recommendedName>
        <fullName evidence="2">UPF0291 protein EDD60_1432</fullName>
    </recommendedName>
</protein>
<dbReference type="HAMAP" id="MF_01103">
    <property type="entry name" value="UPF0291"/>
    <property type="match status" value="1"/>
</dbReference>
<evidence type="ECO:0000313" key="3">
    <source>
        <dbReference type="EMBL" id="TCV90897.1"/>
    </source>
</evidence>
<dbReference type="PANTHER" id="PTHR37300:SF1">
    <property type="entry name" value="UPF0291 PROTEIN YNZC"/>
    <property type="match status" value="1"/>
</dbReference>
<dbReference type="Pfam" id="PF05979">
    <property type="entry name" value="DUF896"/>
    <property type="match status" value="1"/>
</dbReference>
<evidence type="ECO:0000313" key="4">
    <source>
        <dbReference type="Proteomes" id="UP000295515"/>
    </source>
</evidence>
<comment type="subcellular location">
    <subcellularLocation>
        <location evidence="2">Cytoplasm</location>
    </subcellularLocation>
</comment>
<dbReference type="GO" id="GO:0005737">
    <property type="term" value="C:cytoplasm"/>
    <property type="evidence" value="ECO:0007669"/>
    <property type="project" value="UniProtKB-SubCell"/>
</dbReference>
<proteinExistence type="inferred from homology"/>
<dbReference type="RefSeq" id="WP_066443908.1">
    <property type="nucleotide sequence ID" value="NZ_CAUWFI010000001.1"/>
</dbReference>
<reference evidence="3 4" key="1">
    <citation type="submission" date="2019-03" db="EMBL/GenBank/DDBJ databases">
        <title>Genomic Encyclopedia of Type Strains, Phase IV (KMG-IV): sequencing the most valuable type-strain genomes for metagenomic binning, comparative biology and taxonomic classification.</title>
        <authorList>
            <person name="Goeker M."/>
        </authorList>
    </citation>
    <scope>NUCLEOTIDE SEQUENCE [LARGE SCALE GENOMIC DNA]</scope>
    <source>
        <strain evidence="3 4">DSM 29487</strain>
    </source>
</reference>
<dbReference type="PANTHER" id="PTHR37300">
    <property type="entry name" value="UPF0291 PROTEIN CBO2609/CLC_2481"/>
    <property type="match status" value="1"/>
</dbReference>
<accession>A0A4R3YFC5</accession>
<dbReference type="InterPro" id="IPR009242">
    <property type="entry name" value="DUF896"/>
</dbReference>
<dbReference type="Gene3D" id="1.10.287.540">
    <property type="entry name" value="Helix hairpin bin"/>
    <property type="match status" value="1"/>
</dbReference>
<dbReference type="Proteomes" id="UP000295515">
    <property type="component" value="Unassembled WGS sequence"/>
</dbReference>
<keyword evidence="4" id="KW-1185">Reference proteome</keyword>
<organism evidence="3 4">
    <name type="scientific">Longibaculum muris</name>
    <dbReference type="NCBI Taxonomy" id="1796628"/>
    <lineage>
        <taxon>Bacteria</taxon>
        <taxon>Bacillati</taxon>
        <taxon>Bacillota</taxon>
        <taxon>Erysipelotrichia</taxon>
        <taxon>Erysipelotrichales</taxon>
        <taxon>Coprobacillaceae</taxon>
        <taxon>Longibaculum</taxon>
    </lineage>
</organism>